<dbReference type="Gene3D" id="3.30.1490.100">
    <property type="entry name" value="DNA polymerase, Y-family, little finger domain"/>
    <property type="match status" value="1"/>
</dbReference>
<dbReference type="RefSeq" id="WP_092558669.1">
    <property type="nucleotide sequence ID" value="NZ_FOYZ01000001.1"/>
</dbReference>
<keyword evidence="6" id="KW-0479">Metal-binding</keyword>
<keyword evidence="9" id="KW-1185">Reference proteome</keyword>
<dbReference type="Pfam" id="PF00817">
    <property type="entry name" value="IMS"/>
    <property type="match status" value="1"/>
</dbReference>
<dbReference type="GO" id="GO:0006281">
    <property type="term" value="P:DNA repair"/>
    <property type="evidence" value="ECO:0007669"/>
    <property type="project" value="UniProtKB-UniRule"/>
</dbReference>
<evidence type="ECO:0000313" key="8">
    <source>
        <dbReference type="EMBL" id="SFR54402.1"/>
    </source>
</evidence>
<evidence type="ECO:0000313" key="9">
    <source>
        <dbReference type="Proteomes" id="UP000199659"/>
    </source>
</evidence>
<dbReference type="STRING" id="37658.SAMN05661086_00027"/>
<dbReference type="Proteomes" id="UP000199659">
    <property type="component" value="Unassembled WGS sequence"/>
</dbReference>
<gene>
    <name evidence="6" type="primary">dinB</name>
    <name evidence="8" type="ORF">SAMN05661086_00027</name>
</gene>
<dbReference type="PANTHER" id="PTHR11076">
    <property type="entry name" value="DNA REPAIR POLYMERASE UMUC / TRANSFERASE FAMILY MEMBER"/>
    <property type="match status" value="1"/>
</dbReference>
<feature type="domain" description="UmuC" evidence="7">
    <location>
        <begin position="6"/>
        <end position="195"/>
    </location>
</feature>
<evidence type="ECO:0000256" key="5">
    <source>
        <dbReference type="ARBA" id="ARBA00022932"/>
    </source>
</evidence>
<dbReference type="InterPro" id="IPR001126">
    <property type="entry name" value="UmuC"/>
</dbReference>
<sequence>MSTRVIFHIDVNSAFLSWEAVYRLKHLGGTVDLRDIVSAVGGDMSKRHGIILAKSVPAKKYKIQTGESITEALKKCPNLLLVPPNYSLYEKNSKAFMEILREYSPQVEQYSIDEAFVDMTGMENLFGKPVVAAHVIKDRIYKELGFTVNVGVSSNKILAKMAGDFQKPNLVHTLFPEEIQQKMWPLPVRELFCVGRATEKRLTSLGIRTIGELANTNMEIVKHHLKKHGEVIWNFANGRDTSIVESQPAANKGYGNSTTISFDVCDPATAKMVLLSLAETIGKRVRKDQVRVQVISVGIKNFDLISASHQCVLCEPTDITSEIYQAAAQLFDELWDGTPIRQLGIQTSRVVNAEPARQLTLFDQFDYEKLEKLDRVVDSIRERYGTDSVMRAAFIQNDRIDHMNGGISKEKRTVDYKNEKVE</sequence>
<feature type="binding site" evidence="6">
    <location>
        <position position="10"/>
    </location>
    <ligand>
        <name>Mg(2+)</name>
        <dbReference type="ChEBI" id="CHEBI:18420"/>
    </ligand>
</feature>
<dbReference type="HAMAP" id="MF_01113">
    <property type="entry name" value="DNApol_IV"/>
    <property type="match status" value="1"/>
</dbReference>
<comment type="subunit">
    <text evidence="6">Monomer.</text>
</comment>
<feature type="binding site" evidence="6">
    <location>
        <position position="113"/>
    </location>
    <ligand>
        <name>Mg(2+)</name>
        <dbReference type="ChEBI" id="CHEBI:18420"/>
    </ligand>
</feature>
<dbReference type="Gene3D" id="1.10.150.20">
    <property type="entry name" value="5' to 3' exonuclease, C-terminal subdomain"/>
    <property type="match status" value="1"/>
</dbReference>
<dbReference type="EMBL" id="FOYZ01000001">
    <property type="protein sequence ID" value="SFR54402.1"/>
    <property type="molecule type" value="Genomic_DNA"/>
</dbReference>
<evidence type="ECO:0000256" key="3">
    <source>
        <dbReference type="ARBA" id="ARBA00022695"/>
    </source>
</evidence>
<protein>
    <recommendedName>
        <fullName evidence="6">DNA polymerase IV</fullName>
        <shortName evidence="6">Pol IV</shortName>
        <ecNumber evidence="6">2.7.7.7</ecNumber>
    </recommendedName>
</protein>
<name>A0A1I6HIS3_9FIRM</name>
<dbReference type="InterPro" id="IPR036775">
    <property type="entry name" value="DNA_pol_Y-fam_lit_finger_sf"/>
</dbReference>
<dbReference type="EC" id="2.7.7.7" evidence="6"/>
<dbReference type="GO" id="GO:0006261">
    <property type="term" value="P:DNA-templated DNA replication"/>
    <property type="evidence" value="ECO:0007669"/>
    <property type="project" value="UniProtKB-UniRule"/>
</dbReference>
<organism evidence="8 9">
    <name type="scientific">Anaeromicropila populeti</name>
    <dbReference type="NCBI Taxonomy" id="37658"/>
    <lineage>
        <taxon>Bacteria</taxon>
        <taxon>Bacillati</taxon>
        <taxon>Bacillota</taxon>
        <taxon>Clostridia</taxon>
        <taxon>Lachnospirales</taxon>
        <taxon>Lachnospiraceae</taxon>
        <taxon>Anaeromicropila</taxon>
    </lineage>
</organism>
<dbReference type="SUPFAM" id="SSF56672">
    <property type="entry name" value="DNA/RNA polymerases"/>
    <property type="match status" value="1"/>
</dbReference>
<dbReference type="CDD" id="cd03586">
    <property type="entry name" value="PolY_Pol_IV_kappa"/>
    <property type="match status" value="1"/>
</dbReference>
<feature type="active site" evidence="6">
    <location>
        <position position="114"/>
    </location>
</feature>
<dbReference type="GO" id="GO:0009432">
    <property type="term" value="P:SOS response"/>
    <property type="evidence" value="ECO:0007669"/>
    <property type="project" value="TreeGrafter"/>
</dbReference>
<dbReference type="InterPro" id="IPR024728">
    <property type="entry name" value="PolY_HhH_motif"/>
</dbReference>
<dbReference type="GO" id="GO:0003684">
    <property type="term" value="F:damaged DNA binding"/>
    <property type="evidence" value="ECO:0007669"/>
    <property type="project" value="InterPro"/>
</dbReference>
<dbReference type="Gene3D" id="3.40.1170.60">
    <property type="match status" value="1"/>
</dbReference>
<dbReference type="Pfam" id="PF11799">
    <property type="entry name" value="IMS_C"/>
    <property type="match status" value="1"/>
</dbReference>
<evidence type="ECO:0000256" key="6">
    <source>
        <dbReference type="HAMAP-Rule" id="MF_01113"/>
    </source>
</evidence>
<dbReference type="InterPro" id="IPR043502">
    <property type="entry name" value="DNA/RNA_pol_sf"/>
</dbReference>
<comment type="catalytic activity">
    <reaction evidence="6">
        <text>DNA(n) + a 2'-deoxyribonucleoside 5'-triphosphate = DNA(n+1) + diphosphate</text>
        <dbReference type="Rhea" id="RHEA:22508"/>
        <dbReference type="Rhea" id="RHEA-COMP:17339"/>
        <dbReference type="Rhea" id="RHEA-COMP:17340"/>
        <dbReference type="ChEBI" id="CHEBI:33019"/>
        <dbReference type="ChEBI" id="CHEBI:61560"/>
        <dbReference type="ChEBI" id="CHEBI:173112"/>
        <dbReference type="EC" id="2.7.7.7"/>
    </reaction>
</comment>
<dbReference type="Gene3D" id="3.30.70.270">
    <property type="match status" value="1"/>
</dbReference>
<comment type="subcellular location">
    <subcellularLocation>
        <location evidence="6">Cytoplasm</location>
    </subcellularLocation>
</comment>
<comment type="cofactor">
    <cofactor evidence="6">
        <name>Mg(2+)</name>
        <dbReference type="ChEBI" id="CHEBI:18420"/>
    </cofactor>
    <text evidence="6">Binds 2 magnesium ions per subunit.</text>
</comment>
<evidence type="ECO:0000256" key="4">
    <source>
        <dbReference type="ARBA" id="ARBA00022763"/>
    </source>
</evidence>
<dbReference type="GO" id="GO:0005829">
    <property type="term" value="C:cytosol"/>
    <property type="evidence" value="ECO:0007669"/>
    <property type="project" value="TreeGrafter"/>
</dbReference>
<dbReference type="InterPro" id="IPR022880">
    <property type="entry name" value="DNApol_IV"/>
</dbReference>
<dbReference type="GO" id="GO:0000287">
    <property type="term" value="F:magnesium ion binding"/>
    <property type="evidence" value="ECO:0007669"/>
    <property type="project" value="UniProtKB-UniRule"/>
</dbReference>
<evidence type="ECO:0000256" key="1">
    <source>
        <dbReference type="ARBA" id="ARBA00010945"/>
    </source>
</evidence>
<keyword evidence="6" id="KW-0808">Transferase</keyword>
<evidence type="ECO:0000256" key="2">
    <source>
        <dbReference type="ARBA" id="ARBA00022457"/>
    </source>
</evidence>
<dbReference type="OrthoDB" id="9808813at2"/>
<proteinExistence type="inferred from homology"/>
<keyword evidence="4 6" id="KW-0227">DNA damage</keyword>
<dbReference type="PANTHER" id="PTHR11076:SF35">
    <property type="entry name" value="DNA REPAIR PROTEIN HOMOLOG YOBH"/>
    <property type="match status" value="1"/>
</dbReference>
<keyword evidence="6" id="KW-0234">DNA repair</keyword>
<dbReference type="Pfam" id="PF11798">
    <property type="entry name" value="IMS_HHH"/>
    <property type="match status" value="1"/>
</dbReference>
<keyword evidence="6" id="KW-0963">Cytoplasm</keyword>
<comment type="function">
    <text evidence="6">Poorly processive, error-prone DNA polymerase involved in untargeted mutagenesis. Copies undamaged DNA at stalled replication forks, which arise in vivo from mismatched or misaligned primer ends. These misaligned primers can be extended by PolIV. Exhibits no 3'-5' exonuclease (proofreading) activity. May be involved in translesional synthesis, in conjunction with the beta clamp from PolIII.</text>
</comment>
<dbReference type="InterPro" id="IPR050116">
    <property type="entry name" value="DNA_polymerase-Y"/>
</dbReference>
<dbReference type="InterPro" id="IPR043128">
    <property type="entry name" value="Rev_trsase/Diguanyl_cyclase"/>
</dbReference>
<dbReference type="GO" id="GO:0003887">
    <property type="term" value="F:DNA-directed DNA polymerase activity"/>
    <property type="evidence" value="ECO:0007669"/>
    <property type="project" value="UniProtKB-UniRule"/>
</dbReference>
<dbReference type="AlphaFoldDB" id="A0A1I6HIS3"/>
<keyword evidence="2 6" id="KW-0515">Mutator protein</keyword>
<accession>A0A1I6HIS3</accession>
<keyword evidence="5 6" id="KW-0239">DNA-directed DNA polymerase</keyword>
<keyword evidence="6" id="KW-0238">DNA-binding</keyword>
<feature type="site" description="Substrate discrimination" evidence="6">
    <location>
        <position position="15"/>
    </location>
</feature>
<dbReference type="InterPro" id="IPR017961">
    <property type="entry name" value="DNA_pol_Y-fam_little_finger"/>
</dbReference>
<keyword evidence="3 6" id="KW-0548">Nucleotidyltransferase</keyword>
<dbReference type="PROSITE" id="PS50173">
    <property type="entry name" value="UMUC"/>
    <property type="match status" value="1"/>
</dbReference>
<keyword evidence="6" id="KW-0235">DNA replication</keyword>
<keyword evidence="6" id="KW-0460">Magnesium</keyword>
<dbReference type="GO" id="GO:0042276">
    <property type="term" value="P:error-prone translesion synthesis"/>
    <property type="evidence" value="ECO:0007669"/>
    <property type="project" value="TreeGrafter"/>
</dbReference>
<comment type="similarity">
    <text evidence="1 6">Belongs to the DNA polymerase type-Y family.</text>
</comment>
<reference evidence="8 9" key="1">
    <citation type="submission" date="2016-10" db="EMBL/GenBank/DDBJ databases">
        <authorList>
            <person name="de Groot N.N."/>
        </authorList>
    </citation>
    <scope>NUCLEOTIDE SEQUENCE [LARGE SCALE GENOMIC DNA]</scope>
    <source>
        <strain evidence="8 9">743A</strain>
    </source>
</reference>
<evidence type="ECO:0000259" key="7">
    <source>
        <dbReference type="PROSITE" id="PS50173"/>
    </source>
</evidence>
<dbReference type="SUPFAM" id="SSF100879">
    <property type="entry name" value="Lesion bypass DNA polymerase (Y-family), little finger domain"/>
    <property type="match status" value="1"/>
</dbReference>